<evidence type="ECO:0000256" key="2">
    <source>
        <dbReference type="ARBA" id="ARBA00005262"/>
    </source>
</evidence>
<feature type="transmembrane region" description="Helical" evidence="7">
    <location>
        <begin position="153"/>
        <end position="184"/>
    </location>
</feature>
<dbReference type="InterPro" id="IPR014047">
    <property type="entry name" value="Chr_Tranpt_l_chain"/>
</dbReference>
<comment type="caution">
    <text evidence="8">The sequence shown here is derived from an EMBL/GenBank/DDBJ whole genome shotgun (WGS) entry which is preliminary data.</text>
</comment>
<reference evidence="8 9" key="1">
    <citation type="submission" date="2021-03" db="EMBL/GenBank/DDBJ databases">
        <title>Sneathiella sp. CAU 1612 isolated from Kang Won-do.</title>
        <authorList>
            <person name="Kim W."/>
        </authorList>
    </citation>
    <scope>NUCLEOTIDE SEQUENCE [LARGE SCALE GENOMIC DNA]</scope>
    <source>
        <strain evidence="8 9">CAU 1612</strain>
    </source>
</reference>
<evidence type="ECO:0000256" key="1">
    <source>
        <dbReference type="ARBA" id="ARBA00004651"/>
    </source>
</evidence>
<feature type="transmembrane region" description="Helical" evidence="7">
    <location>
        <begin position="306"/>
        <end position="329"/>
    </location>
</feature>
<evidence type="ECO:0000256" key="7">
    <source>
        <dbReference type="SAM" id="Phobius"/>
    </source>
</evidence>
<dbReference type="Pfam" id="PF02417">
    <property type="entry name" value="Chromate_transp"/>
    <property type="match status" value="2"/>
</dbReference>
<dbReference type="NCBIfam" id="TIGR00937">
    <property type="entry name" value="2A51"/>
    <property type="match status" value="1"/>
</dbReference>
<dbReference type="EMBL" id="JAFLNC010000002">
    <property type="protein sequence ID" value="MBO0333620.1"/>
    <property type="molecule type" value="Genomic_DNA"/>
</dbReference>
<keyword evidence="9" id="KW-1185">Reference proteome</keyword>
<name>A0ABS3F536_9PROT</name>
<dbReference type="RefSeq" id="WP_207044148.1">
    <property type="nucleotide sequence ID" value="NZ_JAFLNC010000002.1"/>
</dbReference>
<accession>A0ABS3F536</accession>
<dbReference type="Proteomes" id="UP000664761">
    <property type="component" value="Unassembled WGS sequence"/>
</dbReference>
<sequence length="433" mass="47068">MSNHSAERENLPNNPDLGETFAAFGRIGLLSFGGPAAQIALMHRVLVEEKEWLSEKQFLNALSFCMLLPGPEAMQLATYAGWRLHGILGGLIAGLLFVLPGAVVILVLGSIYAFYGSVPLVSSLFLGIKAAVVIIVIEALLKVAKRALKGRTPWVIGALAFIGIFFLELPFPLIVLLAALYGFFRKGDTQPREAMPLPAGRSLLKTSLWIGFWLVVWWLPVLLIGAFSSMPILTEIALFFSKLAVVTFGGAYAVLAYMAQDVVNQFGWLSAGEMMDGLGLAETTPGPLILVTEFVGFLAAFYEGGFLLGLAGAALTLWVTFVPCFLWIFTGAPYIDWISHQPRLERALNGITAAVVGVILNLSIWFALHIFFSEVTKEELGPVTLWQPTLETFDGKVQILAVVAAALLLYRKWSITPVLLVCAAGGLFLDYML</sequence>
<feature type="transmembrane region" description="Helical" evidence="7">
    <location>
        <begin position="415"/>
        <end position="432"/>
    </location>
</feature>
<dbReference type="PANTHER" id="PTHR33567:SF3">
    <property type="entry name" value="CHROMATE ION TRANSPORTER (EUROFUNG)"/>
    <property type="match status" value="1"/>
</dbReference>
<comment type="subcellular location">
    <subcellularLocation>
        <location evidence="1">Cell membrane</location>
        <topology evidence="1">Multi-pass membrane protein</topology>
    </subcellularLocation>
</comment>
<gene>
    <name evidence="8" type="primary">chrA</name>
    <name evidence="8" type="ORF">J0X12_08350</name>
</gene>
<evidence type="ECO:0000313" key="8">
    <source>
        <dbReference type="EMBL" id="MBO0333620.1"/>
    </source>
</evidence>
<keyword evidence="4 7" id="KW-0812">Transmembrane</keyword>
<evidence type="ECO:0000313" key="9">
    <source>
        <dbReference type="Proteomes" id="UP000664761"/>
    </source>
</evidence>
<feature type="transmembrane region" description="Helical" evidence="7">
    <location>
        <begin position="91"/>
        <end position="115"/>
    </location>
</feature>
<evidence type="ECO:0000256" key="6">
    <source>
        <dbReference type="ARBA" id="ARBA00023136"/>
    </source>
</evidence>
<organism evidence="8 9">
    <name type="scientific">Sneathiella sedimenti</name>
    <dbReference type="NCBI Taxonomy" id="2816034"/>
    <lineage>
        <taxon>Bacteria</taxon>
        <taxon>Pseudomonadati</taxon>
        <taxon>Pseudomonadota</taxon>
        <taxon>Alphaproteobacteria</taxon>
        <taxon>Sneathiellales</taxon>
        <taxon>Sneathiellaceae</taxon>
        <taxon>Sneathiella</taxon>
    </lineage>
</organism>
<feature type="transmembrane region" description="Helical" evidence="7">
    <location>
        <begin position="121"/>
        <end position="141"/>
    </location>
</feature>
<dbReference type="PANTHER" id="PTHR33567">
    <property type="entry name" value="CHROMATE ION TRANSPORTER (EUROFUNG)"/>
    <property type="match status" value="1"/>
</dbReference>
<protein>
    <submittedName>
        <fullName evidence="8">Chromate efflux transporter</fullName>
    </submittedName>
</protein>
<comment type="similarity">
    <text evidence="2">Belongs to the chromate ion transporter (CHR) (TC 2.A.51) family.</text>
</comment>
<evidence type="ECO:0000256" key="3">
    <source>
        <dbReference type="ARBA" id="ARBA00022475"/>
    </source>
</evidence>
<keyword evidence="3" id="KW-1003">Cell membrane</keyword>
<evidence type="ECO:0000256" key="5">
    <source>
        <dbReference type="ARBA" id="ARBA00022989"/>
    </source>
</evidence>
<keyword evidence="5 7" id="KW-1133">Transmembrane helix</keyword>
<dbReference type="PIRSF" id="PIRSF004810">
    <property type="entry name" value="ChrA"/>
    <property type="match status" value="1"/>
</dbReference>
<keyword evidence="6 7" id="KW-0472">Membrane</keyword>
<feature type="transmembrane region" description="Helical" evidence="7">
    <location>
        <begin position="239"/>
        <end position="259"/>
    </location>
</feature>
<evidence type="ECO:0000256" key="4">
    <source>
        <dbReference type="ARBA" id="ARBA00022692"/>
    </source>
</evidence>
<dbReference type="InterPro" id="IPR003370">
    <property type="entry name" value="Chromate_transpt"/>
</dbReference>
<proteinExistence type="inferred from homology"/>
<feature type="transmembrane region" description="Helical" evidence="7">
    <location>
        <begin position="204"/>
        <end position="227"/>
    </location>
</feature>
<feature type="transmembrane region" description="Helical" evidence="7">
    <location>
        <begin position="350"/>
        <end position="372"/>
    </location>
</feature>